<proteinExistence type="inferred from homology"/>
<accession>A0ABP1D9D1</accession>
<dbReference type="PANTHER" id="PTHR16487:SF0">
    <property type="entry name" value="PROTEIN PHOSPHATASE 4 REGULATORY SUBUNIT 2-RELATED"/>
    <property type="match status" value="1"/>
</dbReference>
<name>A0ABP1D9D1_9APHY</name>
<evidence type="ECO:0000313" key="4">
    <source>
        <dbReference type="Proteomes" id="UP001497453"/>
    </source>
</evidence>
<comment type="similarity">
    <text evidence="1">Belongs to the PPP4R2 family.</text>
</comment>
<dbReference type="EMBL" id="OZ037946">
    <property type="protein sequence ID" value="CAL1704475.1"/>
    <property type="molecule type" value="Genomic_DNA"/>
</dbReference>
<feature type="region of interest" description="Disordered" evidence="2">
    <location>
        <begin position="224"/>
        <end position="315"/>
    </location>
</feature>
<sequence>MNTFEWQPEYDAILDRIASTDTVDTEWPRLRDLIKYKIQKNVEQYLANLVPEDNAAILLMSRNPPRSTPNGGLKIPPFPPRIRLEGNPNEAPKHALTEAEASDFRDIIYRMLDDFEGPPFTIQRVCELCIHPQKHYKYVGKYLRAVEKTLLVTSTWDAFPIPSGTDTSQPSFSAGVISSATLSAPSTPIFSPIPFLHGDARRSQSRSPPPSPLALAAVAAVATGNGSDVDEKPLGLVDELDDPSPGHLSDHLQPISSTTSVGSKPIIPSLGDRFVSSTTETNLDTVQTLQPSAEAEDGDRMQVDEESEDKENKAA</sequence>
<organism evidence="3 4">
    <name type="scientific">Somion occarium</name>
    <dbReference type="NCBI Taxonomy" id="3059160"/>
    <lineage>
        <taxon>Eukaryota</taxon>
        <taxon>Fungi</taxon>
        <taxon>Dikarya</taxon>
        <taxon>Basidiomycota</taxon>
        <taxon>Agaricomycotina</taxon>
        <taxon>Agaricomycetes</taxon>
        <taxon>Polyporales</taxon>
        <taxon>Cerrenaceae</taxon>
        <taxon>Somion</taxon>
    </lineage>
</organism>
<keyword evidence="4" id="KW-1185">Reference proteome</keyword>
<feature type="compositionally biased region" description="Polar residues" evidence="2">
    <location>
        <begin position="275"/>
        <end position="291"/>
    </location>
</feature>
<dbReference type="Pfam" id="PF09184">
    <property type="entry name" value="PPP4R2"/>
    <property type="match status" value="1"/>
</dbReference>
<evidence type="ECO:0000256" key="1">
    <source>
        <dbReference type="ARBA" id="ARBA00009207"/>
    </source>
</evidence>
<evidence type="ECO:0000313" key="3">
    <source>
        <dbReference type="EMBL" id="CAL1704475.1"/>
    </source>
</evidence>
<dbReference type="Proteomes" id="UP001497453">
    <property type="component" value="Chromosome 3"/>
</dbReference>
<gene>
    <name evidence="3" type="ORF">GFSPODELE1_LOCUS5018</name>
</gene>
<dbReference type="PANTHER" id="PTHR16487">
    <property type="entry name" value="PPP4R2-RELATED PROTEIN"/>
    <property type="match status" value="1"/>
</dbReference>
<evidence type="ECO:0008006" key="5">
    <source>
        <dbReference type="Google" id="ProtNLM"/>
    </source>
</evidence>
<protein>
    <recommendedName>
        <fullName evidence="5">PPP4R2-domain-containing protein</fullName>
    </recommendedName>
</protein>
<dbReference type="InterPro" id="IPR015267">
    <property type="entry name" value="PPP4R2"/>
</dbReference>
<evidence type="ECO:0000256" key="2">
    <source>
        <dbReference type="SAM" id="MobiDB-lite"/>
    </source>
</evidence>
<reference evidence="4" key="1">
    <citation type="submission" date="2024-04" db="EMBL/GenBank/DDBJ databases">
        <authorList>
            <person name="Shaw F."/>
            <person name="Minotto A."/>
        </authorList>
    </citation>
    <scope>NUCLEOTIDE SEQUENCE [LARGE SCALE GENOMIC DNA]</scope>
</reference>